<evidence type="ECO:0000256" key="1">
    <source>
        <dbReference type="SAM" id="Phobius"/>
    </source>
</evidence>
<keyword evidence="1" id="KW-0812">Transmembrane</keyword>
<accession>A0A6N8JI32</accession>
<evidence type="ECO:0000259" key="2">
    <source>
        <dbReference type="Pfam" id="PF04773"/>
    </source>
</evidence>
<organism evidence="4 5">
    <name type="scientific">Chitinophaga oryziterrae</name>
    <dbReference type="NCBI Taxonomy" id="1031224"/>
    <lineage>
        <taxon>Bacteria</taxon>
        <taxon>Pseudomonadati</taxon>
        <taxon>Bacteroidota</taxon>
        <taxon>Chitinophagia</taxon>
        <taxon>Chitinophagales</taxon>
        <taxon>Chitinophagaceae</taxon>
        <taxon>Chitinophaga</taxon>
    </lineage>
</organism>
<dbReference type="Pfam" id="PF16344">
    <property type="entry name" value="FecR_C"/>
    <property type="match status" value="1"/>
</dbReference>
<dbReference type="InterPro" id="IPR032508">
    <property type="entry name" value="FecR_C"/>
</dbReference>
<feature type="transmembrane region" description="Helical" evidence="1">
    <location>
        <begin position="85"/>
        <end position="103"/>
    </location>
</feature>
<comment type="caution">
    <text evidence="4">The sequence shown here is derived from an EMBL/GenBank/DDBJ whole genome shotgun (WGS) entry which is preliminary data.</text>
</comment>
<dbReference type="Pfam" id="PF04773">
    <property type="entry name" value="FecR"/>
    <property type="match status" value="1"/>
</dbReference>
<name>A0A6N8JI32_9BACT</name>
<dbReference type="OrthoDB" id="1452822at2"/>
<sequence>MMSLPEHIEIILEKHLKGLESSSEMKVLEEWRAENPAHELLYKQLLKLWQESGVVLDTPVYDANKAWNKLDLALKQGKPARNYRLLLAACFIGVIFIAGWMLFGQKDMTTLQASNIANRQLTLPDGSSVILRKGAAISFPKAFKEREVTLSGEAYFDVRPDKERPFRIRTTRAILEVLGTSFTINTNSQYDRLVVTTGRVAFTETATKQRQVILPNQAAVLNEKGIDVTPVKDSNYLSWRTGVLTFDNTPIDQVAAELSDYYHLVIKTDSGLLTSNITAKFEKQPIEQVLEEIKLLSNLSYRKQHDTILLFKP</sequence>
<protein>
    <submittedName>
        <fullName evidence="4">DUF4974 domain-containing protein</fullName>
    </submittedName>
</protein>
<dbReference type="PANTHER" id="PTHR30273">
    <property type="entry name" value="PERIPLASMIC SIGNAL SENSOR AND SIGMA FACTOR ACTIVATOR FECR-RELATED"/>
    <property type="match status" value="1"/>
</dbReference>
<dbReference type="Gene3D" id="3.55.50.30">
    <property type="match status" value="1"/>
</dbReference>
<dbReference type="InterPro" id="IPR012373">
    <property type="entry name" value="Ferrdict_sens_TM"/>
</dbReference>
<evidence type="ECO:0000313" key="4">
    <source>
        <dbReference type="EMBL" id="MVT44877.1"/>
    </source>
</evidence>
<evidence type="ECO:0000313" key="5">
    <source>
        <dbReference type="Proteomes" id="UP000468388"/>
    </source>
</evidence>
<dbReference type="PIRSF" id="PIRSF018266">
    <property type="entry name" value="FecR"/>
    <property type="match status" value="1"/>
</dbReference>
<dbReference type="GO" id="GO:0016989">
    <property type="term" value="F:sigma factor antagonist activity"/>
    <property type="evidence" value="ECO:0007669"/>
    <property type="project" value="TreeGrafter"/>
</dbReference>
<feature type="domain" description="Protein FecR C-terminal" evidence="3">
    <location>
        <begin position="244"/>
        <end position="309"/>
    </location>
</feature>
<gene>
    <name evidence="4" type="ORF">GO495_30075</name>
</gene>
<feature type="domain" description="FecR protein" evidence="2">
    <location>
        <begin position="117"/>
        <end position="200"/>
    </location>
</feature>
<keyword evidence="5" id="KW-1185">Reference proteome</keyword>
<dbReference type="InterPro" id="IPR006860">
    <property type="entry name" value="FecR"/>
</dbReference>
<dbReference type="EMBL" id="WRXO01000013">
    <property type="protein sequence ID" value="MVT44877.1"/>
    <property type="molecule type" value="Genomic_DNA"/>
</dbReference>
<keyword evidence="1" id="KW-1133">Transmembrane helix</keyword>
<proteinExistence type="predicted"/>
<dbReference type="AlphaFoldDB" id="A0A6N8JI32"/>
<dbReference type="PANTHER" id="PTHR30273:SF2">
    <property type="entry name" value="PROTEIN FECR"/>
    <property type="match status" value="1"/>
</dbReference>
<dbReference type="Gene3D" id="2.60.120.1440">
    <property type="match status" value="1"/>
</dbReference>
<keyword evidence="1" id="KW-0472">Membrane</keyword>
<dbReference type="RefSeq" id="WP_157303665.1">
    <property type="nucleotide sequence ID" value="NZ_BAAAZB010000005.1"/>
</dbReference>
<dbReference type="Proteomes" id="UP000468388">
    <property type="component" value="Unassembled WGS sequence"/>
</dbReference>
<evidence type="ECO:0000259" key="3">
    <source>
        <dbReference type="Pfam" id="PF16344"/>
    </source>
</evidence>
<reference evidence="4 5" key="1">
    <citation type="submission" date="2019-12" db="EMBL/GenBank/DDBJ databases">
        <title>The draft genomic sequence of strain Chitinophaga oryziterrae JCM 16595.</title>
        <authorList>
            <person name="Zhang X."/>
        </authorList>
    </citation>
    <scope>NUCLEOTIDE SEQUENCE [LARGE SCALE GENOMIC DNA]</scope>
    <source>
        <strain evidence="4 5">JCM 16595</strain>
    </source>
</reference>